<dbReference type="PANTHER" id="PTHR45008:SF1">
    <property type="entry name" value="PTS SYSTEM GLUCOSE-SPECIFIC EIIA COMPONENT"/>
    <property type="match status" value="1"/>
</dbReference>
<dbReference type="PANTHER" id="PTHR45008">
    <property type="entry name" value="PTS SYSTEM GLUCOSE-SPECIFIC EIIA COMPONENT"/>
    <property type="match status" value="1"/>
</dbReference>
<dbReference type="SUPFAM" id="SSF51261">
    <property type="entry name" value="Duplicated hybrid motif"/>
    <property type="match status" value="1"/>
</dbReference>
<organism evidence="9 10">
    <name type="scientific">Enterococcus avium</name>
    <name type="common">Streptococcus avium</name>
    <dbReference type="NCBI Taxonomy" id="33945"/>
    <lineage>
        <taxon>Bacteria</taxon>
        <taxon>Bacillati</taxon>
        <taxon>Bacillota</taxon>
        <taxon>Bacilli</taxon>
        <taxon>Lactobacillales</taxon>
        <taxon>Enterococcaceae</taxon>
        <taxon>Enterococcus</taxon>
    </lineage>
</organism>
<keyword evidence="4 9" id="KW-0762">Sugar transport</keyword>
<dbReference type="GO" id="GO:0005886">
    <property type="term" value="C:plasma membrane"/>
    <property type="evidence" value="ECO:0007669"/>
    <property type="project" value="UniProtKB-SubCell"/>
</dbReference>
<dbReference type="InterPro" id="IPR001127">
    <property type="entry name" value="PTS_EIIA_1_perm"/>
</dbReference>
<proteinExistence type="predicted"/>
<dbReference type="PROSITE" id="PS51093">
    <property type="entry name" value="PTS_EIIA_TYPE_1"/>
    <property type="match status" value="1"/>
</dbReference>
<dbReference type="PROSITE" id="PS00371">
    <property type="entry name" value="PTS_EIIA_TYPE_1_HIS"/>
    <property type="match status" value="1"/>
</dbReference>
<dbReference type="Gene3D" id="2.70.70.10">
    <property type="entry name" value="Glucose Permease (Domain IIA)"/>
    <property type="match status" value="1"/>
</dbReference>
<keyword evidence="3" id="KW-0813">Transport</keyword>
<dbReference type="FunFam" id="2.70.70.10:FF:000001">
    <property type="entry name" value="PTS system glucose-specific IIA component"/>
    <property type="match status" value="1"/>
</dbReference>
<dbReference type="RefSeq" id="WP_102873258.1">
    <property type="nucleotide sequence ID" value="NZ_JBPFKW010000340.1"/>
</dbReference>
<dbReference type="NCBIfam" id="TIGR00830">
    <property type="entry name" value="PTBA"/>
    <property type="match status" value="1"/>
</dbReference>
<reference evidence="9 10" key="1">
    <citation type="submission" date="2018-12" db="EMBL/GenBank/DDBJ databases">
        <title>A novel vanA-carrying plasmid in a clinical isolate of Enterococcus avium.</title>
        <authorList>
            <person name="Bernasconi O.J."/>
            <person name="Luzzaro F."/>
            <person name="Endimiani A."/>
        </authorList>
    </citation>
    <scope>NUCLEOTIDE SEQUENCE [LARGE SCALE GENOMIC DNA]</scope>
    <source>
        <strain evidence="9 10">LC0559/18</strain>
    </source>
</reference>
<dbReference type="GO" id="GO:0005737">
    <property type="term" value="C:cytoplasm"/>
    <property type="evidence" value="ECO:0007669"/>
    <property type="project" value="UniProtKB-SubCell"/>
</dbReference>
<evidence type="ECO:0000256" key="5">
    <source>
        <dbReference type="ARBA" id="ARBA00022679"/>
    </source>
</evidence>
<dbReference type="InterPro" id="IPR011055">
    <property type="entry name" value="Dup_hybrid_motif"/>
</dbReference>
<evidence type="ECO:0000256" key="6">
    <source>
        <dbReference type="ARBA" id="ARBA00022683"/>
    </source>
</evidence>
<name>A0A2N8PU53_ENTAV</name>
<evidence type="ECO:0000256" key="4">
    <source>
        <dbReference type="ARBA" id="ARBA00022597"/>
    </source>
</evidence>
<comment type="subcellular location">
    <subcellularLocation>
        <location evidence="2">Cell membrane</location>
        <topology evidence="2">Multi-pass membrane protein</topology>
    </subcellularLocation>
    <subcellularLocation>
        <location evidence="1">Cytoplasm</location>
    </subcellularLocation>
</comment>
<dbReference type="AlphaFoldDB" id="A0A2N8PU53"/>
<keyword evidence="7" id="KW-0418">Kinase</keyword>
<keyword evidence="6" id="KW-0598">Phosphotransferase system</keyword>
<dbReference type="GO" id="GO:0009401">
    <property type="term" value="P:phosphoenolpyruvate-dependent sugar phosphotransferase system"/>
    <property type="evidence" value="ECO:0007669"/>
    <property type="project" value="UniProtKB-KW"/>
</dbReference>
<feature type="domain" description="PTS EIIA type-1" evidence="8">
    <location>
        <begin position="25"/>
        <end position="130"/>
    </location>
</feature>
<evidence type="ECO:0000313" key="10">
    <source>
        <dbReference type="Proteomes" id="UP000288388"/>
    </source>
</evidence>
<evidence type="ECO:0000256" key="7">
    <source>
        <dbReference type="ARBA" id="ARBA00022777"/>
    </source>
</evidence>
<accession>A0A2N8PU53</accession>
<comment type="caution">
    <text evidence="9">The sequence shown here is derived from an EMBL/GenBank/DDBJ whole genome shotgun (WGS) entry which is preliminary data.</text>
</comment>
<gene>
    <name evidence="9" type="ORF">EK398_19500</name>
</gene>
<dbReference type="EMBL" id="RYZS01000002">
    <property type="protein sequence ID" value="RVU92678.1"/>
    <property type="molecule type" value="Genomic_DNA"/>
</dbReference>
<evidence type="ECO:0000256" key="2">
    <source>
        <dbReference type="ARBA" id="ARBA00004651"/>
    </source>
</evidence>
<sequence length="154" mass="16732">MFFKKKKKLDAFVTGNVVPLTEVKDEVFSTGMMGEGLAISPAAGRIVSPVDGVIKAANPQMQHAIGLETQEGIELLIHVGLDTVSLANEGFELLVSEGQKVKAGELLLRFDRKVISSAGLDDVVMLIVTNPKDYQFDFQTGIEVVDGEEIGRWK</sequence>
<evidence type="ECO:0000313" key="9">
    <source>
        <dbReference type="EMBL" id="RVU92678.1"/>
    </source>
</evidence>
<dbReference type="Proteomes" id="UP000288388">
    <property type="component" value="Unassembled WGS sequence"/>
</dbReference>
<evidence type="ECO:0000256" key="1">
    <source>
        <dbReference type="ARBA" id="ARBA00004496"/>
    </source>
</evidence>
<evidence type="ECO:0000259" key="8">
    <source>
        <dbReference type="PROSITE" id="PS51093"/>
    </source>
</evidence>
<dbReference type="GO" id="GO:0016301">
    <property type="term" value="F:kinase activity"/>
    <property type="evidence" value="ECO:0007669"/>
    <property type="project" value="UniProtKB-KW"/>
</dbReference>
<keyword evidence="5" id="KW-0808">Transferase</keyword>
<dbReference type="InterPro" id="IPR050890">
    <property type="entry name" value="PTS_EIIA_component"/>
</dbReference>
<dbReference type="Pfam" id="PF00358">
    <property type="entry name" value="PTS_EIIA_1"/>
    <property type="match status" value="1"/>
</dbReference>
<protein>
    <submittedName>
        <fullName evidence="9">PTS glucose transporter subunit IIA</fullName>
    </submittedName>
</protein>
<evidence type="ECO:0000256" key="3">
    <source>
        <dbReference type="ARBA" id="ARBA00022448"/>
    </source>
</evidence>